<dbReference type="SMART" id="SM00563">
    <property type="entry name" value="PlsC"/>
    <property type="match status" value="1"/>
</dbReference>
<dbReference type="InterPro" id="IPR002123">
    <property type="entry name" value="Plipid/glycerol_acylTrfase"/>
</dbReference>
<dbReference type="EMBL" id="FXTB01000007">
    <property type="protein sequence ID" value="SMO78448.1"/>
    <property type="molecule type" value="Genomic_DNA"/>
</dbReference>
<keyword evidence="4" id="KW-0472">Membrane</keyword>
<evidence type="ECO:0000313" key="7">
    <source>
        <dbReference type="Proteomes" id="UP000319040"/>
    </source>
</evidence>
<comment type="pathway">
    <text evidence="1">Lipid metabolism.</text>
</comment>
<dbReference type="RefSeq" id="WP_142534037.1">
    <property type="nucleotide sequence ID" value="NZ_FXTB01000007.1"/>
</dbReference>
<name>A0A521E3C6_SACCC</name>
<keyword evidence="4" id="KW-0812">Transmembrane</keyword>
<dbReference type="PANTHER" id="PTHR10434:SF11">
    <property type="entry name" value="1-ACYL-SN-GLYCEROL-3-PHOSPHATE ACYLTRANSFERASE"/>
    <property type="match status" value="1"/>
</dbReference>
<evidence type="ECO:0000256" key="1">
    <source>
        <dbReference type="ARBA" id="ARBA00005189"/>
    </source>
</evidence>
<dbReference type="Pfam" id="PF01553">
    <property type="entry name" value="Acyltransferase"/>
    <property type="match status" value="1"/>
</dbReference>
<evidence type="ECO:0000256" key="2">
    <source>
        <dbReference type="ARBA" id="ARBA00022679"/>
    </source>
</evidence>
<dbReference type="GO" id="GO:0006654">
    <property type="term" value="P:phosphatidic acid biosynthetic process"/>
    <property type="evidence" value="ECO:0007669"/>
    <property type="project" value="TreeGrafter"/>
</dbReference>
<feature type="domain" description="Phospholipid/glycerol acyltransferase" evidence="5">
    <location>
        <begin position="75"/>
        <end position="194"/>
    </location>
</feature>
<keyword evidence="7" id="KW-1185">Reference proteome</keyword>
<dbReference type="AlphaFoldDB" id="A0A521E3C6"/>
<keyword evidence="4" id="KW-1133">Transmembrane helix</keyword>
<feature type="transmembrane region" description="Helical" evidence="4">
    <location>
        <begin position="45"/>
        <end position="63"/>
    </location>
</feature>
<dbReference type="CDD" id="cd07989">
    <property type="entry name" value="LPLAT_AGPAT-like"/>
    <property type="match status" value="1"/>
</dbReference>
<protein>
    <submittedName>
        <fullName evidence="6">1-acyl-sn-glycerol-3-phosphate acyltransferase</fullName>
    </submittedName>
</protein>
<proteinExistence type="predicted"/>
<dbReference type="OrthoDB" id="9803035at2"/>
<gene>
    <name evidence="6" type="ORF">SAMN06265379_107163</name>
</gene>
<dbReference type="SUPFAM" id="SSF69593">
    <property type="entry name" value="Glycerol-3-phosphate (1)-acyltransferase"/>
    <property type="match status" value="1"/>
</dbReference>
<sequence>MIIFSYLLSAIYWIYFGVLLAIFHVIQVICNALGGYQLRKKAVDLLNYLLLYGLGIVGARIRFTGFQDLPQNCPLIIVSNHQSTFDIPPIVWGFRKHHPKFVSKKELGKGIPSISYNLRHGGSALIDRKNGRQSMMEIAKLGRHIEKEKYSASIFPEGTRSKTGTVGKFQHPGIAALIKTAPSAMIVPLVIDGNSRLTKRGSYPLQIGTKLSFNALAAINPKGRDIKELTAEIEEKIREKLEQ</sequence>
<evidence type="ECO:0000259" key="5">
    <source>
        <dbReference type="SMART" id="SM00563"/>
    </source>
</evidence>
<accession>A0A521E3C6</accession>
<dbReference type="GO" id="GO:0003841">
    <property type="term" value="F:1-acylglycerol-3-phosphate O-acyltransferase activity"/>
    <property type="evidence" value="ECO:0007669"/>
    <property type="project" value="TreeGrafter"/>
</dbReference>
<keyword evidence="3 6" id="KW-0012">Acyltransferase</keyword>
<organism evidence="6 7">
    <name type="scientific">Saccharicrinis carchari</name>
    <dbReference type="NCBI Taxonomy" id="1168039"/>
    <lineage>
        <taxon>Bacteria</taxon>
        <taxon>Pseudomonadati</taxon>
        <taxon>Bacteroidota</taxon>
        <taxon>Bacteroidia</taxon>
        <taxon>Marinilabiliales</taxon>
        <taxon>Marinilabiliaceae</taxon>
        <taxon>Saccharicrinis</taxon>
    </lineage>
</organism>
<evidence type="ECO:0000256" key="4">
    <source>
        <dbReference type="SAM" id="Phobius"/>
    </source>
</evidence>
<evidence type="ECO:0000256" key="3">
    <source>
        <dbReference type="ARBA" id="ARBA00023315"/>
    </source>
</evidence>
<keyword evidence="2 6" id="KW-0808">Transferase</keyword>
<feature type="transmembrane region" description="Helical" evidence="4">
    <location>
        <begin position="12"/>
        <end position="33"/>
    </location>
</feature>
<reference evidence="6 7" key="1">
    <citation type="submission" date="2017-05" db="EMBL/GenBank/DDBJ databases">
        <authorList>
            <person name="Varghese N."/>
            <person name="Submissions S."/>
        </authorList>
    </citation>
    <scope>NUCLEOTIDE SEQUENCE [LARGE SCALE GENOMIC DNA]</scope>
    <source>
        <strain evidence="6 7">DSM 27040</strain>
    </source>
</reference>
<dbReference type="PANTHER" id="PTHR10434">
    <property type="entry name" value="1-ACYL-SN-GLYCEROL-3-PHOSPHATE ACYLTRANSFERASE"/>
    <property type="match status" value="1"/>
</dbReference>
<dbReference type="Proteomes" id="UP000319040">
    <property type="component" value="Unassembled WGS sequence"/>
</dbReference>
<evidence type="ECO:0000313" key="6">
    <source>
        <dbReference type="EMBL" id="SMO78448.1"/>
    </source>
</evidence>